<sequence length="102" mass="10731">MKRVFWIALGATAGVLVVRRVTRAAESLTPEGAADRVSAGLGQLAESVREFTEEVRAGMTERDAELRQALGITGDGSGAGPRGEADLQAVDDIVRTTPRGTH</sequence>
<dbReference type="AlphaFoldDB" id="A0A2P8DXU4"/>
<evidence type="ECO:0000313" key="2">
    <source>
        <dbReference type="EMBL" id="PSL02058.1"/>
    </source>
</evidence>
<name>A0A2P8DXU4_9ACTN</name>
<accession>A0A2P8DXU4</accession>
<dbReference type="InterPro" id="IPR046165">
    <property type="entry name" value="DUF6167"/>
</dbReference>
<evidence type="ECO:0000256" key="1">
    <source>
        <dbReference type="SAM" id="MobiDB-lite"/>
    </source>
</evidence>
<proteinExistence type="predicted"/>
<dbReference type="Pfam" id="PF19664">
    <property type="entry name" value="DUF6167"/>
    <property type="match status" value="1"/>
</dbReference>
<dbReference type="Proteomes" id="UP000243528">
    <property type="component" value="Unassembled WGS sequence"/>
</dbReference>
<protein>
    <recommendedName>
        <fullName evidence="4">Secreted protein</fullName>
    </recommendedName>
</protein>
<keyword evidence="3" id="KW-1185">Reference proteome</keyword>
<reference evidence="2 3" key="1">
    <citation type="submission" date="2018-03" db="EMBL/GenBank/DDBJ databases">
        <title>Genomic Encyclopedia of Archaeal and Bacterial Type Strains, Phase II (KMG-II): from individual species to whole genera.</title>
        <authorList>
            <person name="Goeker M."/>
        </authorList>
    </citation>
    <scope>NUCLEOTIDE SEQUENCE [LARGE SCALE GENOMIC DNA]</scope>
    <source>
        <strain evidence="2 3">DSM 45211</strain>
    </source>
</reference>
<evidence type="ECO:0000313" key="3">
    <source>
        <dbReference type="Proteomes" id="UP000243528"/>
    </source>
</evidence>
<feature type="region of interest" description="Disordered" evidence="1">
    <location>
        <begin position="71"/>
        <end position="102"/>
    </location>
</feature>
<organism evidence="2 3">
    <name type="scientific">Haloactinopolyspora alba</name>
    <dbReference type="NCBI Taxonomy" id="648780"/>
    <lineage>
        <taxon>Bacteria</taxon>
        <taxon>Bacillati</taxon>
        <taxon>Actinomycetota</taxon>
        <taxon>Actinomycetes</taxon>
        <taxon>Jiangellales</taxon>
        <taxon>Jiangellaceae</taxon>
        <taxon>Haloactinopolyspora</taxon>
    </lineage>
</organism>
<comment type="caution">
    <text evidence="2">The sequence shown here is derived from an EMBL/GenBank/DDBJ whole genome shotgun (WGS) entry which is preliminary data.</text>
</comment>
<dbReference type="EMBL" id="PYGE01000011">
    <property type="protein sequence ID" value="PSL02058.1"/>
    <property type="molecule type" value="Genomic_DNA"/>
</dbReference>
<gene>
    <name evidence="2" type="ORF">CLV30_11113</name>
</gene>
<evidence type="ECO:0008006" key="4">
    <source>
        <dbReference type="Google" id="ProtNLM"/>
    </source>
</evidence>
<dbReference type="OrthoDB" id="3538051at2"/>
<dbReference type="RefSeq" id="WP_106538082.1">
    <property type="nucleotide sequence ID" value="NZ_PYGE01000011.1"/>
</dbReference>